<reference evidence="6" key="2">
    <citation type="submission" date="2024-08" db="UniProtKB">
        <authorList>
            <consortium name="EnsemblMetazoa"/>
        </authorList>
    </citation>
    <scope>IDENTIFICATION</scope>
</reference>
<dbReference type="InterPro" id="IPR013087">
    <property type="entry name" value="Znf_C2H2_type"/>
</dbReference>
<dbReference type="SUPFAM" id="SSF57667">
    <property type="entry name" value="beta-beta-alpha zinc fingers"/>
    <property type="match status" value="1"/>
</dbReference>
<keyword evidence="2 4" id="KW-0863">Zinc-finger</keyword>
<evidence type="ECO:0000313" key="7">
    <source>
        <dbReference type="Proteomes" id="UP000019118"/>
    </source>
</evidence>
<sequence>MFIVFQLILRQLTENRMEMAVPATLTIEQQMDRTICKVCSTTFSKFSNLATHVKRKHPVPKKARTGSYVCEECGERFIRLSGLNQHMQKKHPSALERKD</sequence>
<proteinExistence type="predicted"/>
<dbReference type="SMART" id="SM00355">
    <property type="entry name" value="ZnF_C2H2"/>
    <property type="match status" value="2"/>
</dbReference>
<evidence type="ECO:0000256" key="2">
    <source>
        <dbReference type="ARBA" id="ARBA00022771"/>
    </source>
</evidence>
<dbReference type="AlphaFoldDB" id="A0AAR5QGR8"/>
<dbReference type="GO" id="GO:0005634">
    <property type="term" value="C:nucleus"/>
    <property type="evidence" value="ECO:0007669"/>
    <property type="project" value="UniProtKB-ARBA"/>
</dbReference>
<feature type="domain" description="C2H2-type" evidence="5">
    <location>
        <begin position="68"/>
        <end position="96"/>
    </location>
</feature>
<dbReference type="Gene3D" id="3.30.160.60">
    <property type="entry name" value="Classic Zinc Finger"/>
    <property type="match status" value="1"/>
</dbReference>
<organism evidence="6 7">
    <name type="scientific">Dendroctonus ponderosae</name>
    <name type="common">Mountain pine beetle</name>
    <dbReference type="NCBI Taxonomy" id="77166"/>
    <lineage>
        <taxon>Eukaryota</taxon>
        <taxon>Metazoa</taxon>
        <taxon>Ecdysozoa</taxon>
        <taxon>Arthropoda</taxon>
        <taxon>Hexapoda</taxon>
        <taxon>Insecta</taxon>
        <taxon>Pterygota</taxon>
        <taxon>Neoptera</taxon>
        <taxon>Endopterygota</taxon>
        <taxon>Coleoptera</taxon>
        <taxon>Polyphaga</taxon>
        <taxon>Cucujiformia</taxon>
        <taxon>Curculionidae</taxon>
        <taxon>Scolytinae</taxon>
        <taxon>Dendroctonus</taxon>
    </lineage>
</organism>
<accession>A0AAR5QGR8</accession>
<dbReference type="FunFam" id="3.30.160.60:FF:000446">
    <property type="entry name" value="Zinc finger protein"/>
    <property type="match status" value="1"/>
</dbReference>
<dbReference type="Proteomes" id="UP000019118">
    <property type="component" value="Unassembled WGS sequence"/>
</dbReference>
<feature type="domain" description="C2H2-type" evidence="5">
    <location>
        <begin position="34"/>
        <end position="62"/>
    </location>
</feature>
<name>A0AAR5QGR8_DENPD</name>
<protein>
    <recommendedName>
        <fullName evidence="5">C2H2-type domain-containing protein</fullName>
    </recommendedName>
</protein>
<dbReference type="PROSITE" id="PS50157">
    <property type="entry name" value="ZINC_FINGER_C2H2_2"/>
    <property type="match status" value="2"/>
</dbReference>
<dbReference type="InterPro" id="IPR036236">
    <property type="entry name" value="Znf_C2H2_sf"/>
</dbReference>
<evidence type="ECO:0000256" key="4">
    <source>
        <dbReference type="PROSITE-ProRule" id="PRU00042"/>
    </source>
</evidence>
<dbReference type="Pfam" id="PF00096">
    <property type="entry name" value="zf-C2H2"/>
    <property type="match status" value="1"/>
</dbReference>
<evidence type="ECO:0000256" key="1">
    <source>
        <dbReference type="ARBA" id="ARBA00022723"/>
    </source>
</evidence>
<keyword evidence="1" id="KW-0479">Metal-binding</keyword>
<dbReference type="Pfam" id="PF13912">
    <property type="entry name" value="zf-C2H2_6"/>
    <property type="match status" value="1"/>
</dbReference>
<dbReference type="EnsemblMetazoa" id="XM_019916865.1">
    <property type="protein sequence ID" value="XP_019772424.1"/>
    <property type="gene ID" value="LOC109546026"/>
</dbReference>
<evidence type="ECO:0000313" key="6">
    <source>
        <dbReference type="EnsemblMetazoa" id="XP_019772424.1"/>
    </source>
</evidence>
<evidence type="ECO:0000259" key="5">
    <source>
        <dbReference type="PROSITE" id="PS50157"/>
    </source>
</evidence>
<dbReference type="PROSITE" id="PS00028">
    <property type="entry name" value="ZINC_FINGER_C2H2_1"/>
    <property type="match status" value="1"/>
</dbReference>
<reference evidence="7" key="1">
    <citation type="journal article" date="2013" name="Genome Biol.">
        <title>Draft genome of the mountain pine beetle, Dendroctonus ponderosae Hopkins, a major forest pest.</title>
        <authorList>
            <person name="Keeling C.I."/>
            <person name="Yuen M.M."/>
            <person name="Liao N.Y."/>
            <person name="Docking T.R."/>
            <person name="Chan S.K."/>
            <person name="Taylor G.A."/>
            <person name="Palmquist D.L."/>
            <person name="Jackman S.D."/>
            <person name="Nguyen A."/>
            <person name="Li M."/>
            <person name="Henderson H."/>
            <person name="Janes J.K."/>
            <person name="Zhao Y."/>
            <person name="Pandoh P."/>
            <person name="Moore R."/>
            <person name="Sperling F.A."/>
            <person name="Huber D.P."/>
            <person name="Birol I."/>
            <person name="Jones S.J."/>
            <person name="Bohlmann J."/>
        </authorList>
    </citation>
    <scope>NUCLEOTIDE SEQUENCE</scope>
</reference>
<keyword evidence="7" id="KW-1185">Reference proteome</keyword>
<keyword evidence="3" id="KW-0862">Zinc</keyword>
<dbReference type="GO" id="GO:0008270">
    <property type="term" value="F:zinc ion binding"/>
    <property type="evidence" value="ECO:0007669"/>
    <property type="project" value="UniProtKB-KW"/>
</dbReference>
<evidence type="ECO:0000256" key="3">
    <source>
        <dbReference type="ARBA" id="ARBA00022833"/>
    </source>
</evidence>